<evidence type="ECO:0000313" key="3">
    <source>
        <dbReference type="Proteomes" id="UP001228446"/>
    </source>
</evidence>
<sequence length="244" mass="28561">MAKRVHQKEFKRVETKYLISNHQRRQLLSDLGKHMEADDFAQSTITSLYFDTEQFDMIQDSLAKKYGKEKVRLRTYEMESDLDMPAFLEIKQKIDGVGYKYRIKTTPRQAAILMASDADKVVEDKRLASQLEKLHQRYGVIKPSMLIAYKRLSFRGKKDKSVRVTLDMNMTYAAVNQLTMIGHESFPLLPDQQLIMEVKVAEQIPDWLENILHQYKLEKNSFSKYGRAYCLYRSGSLLKEVHHA</sequence>
<dbReference type="Gene3D" id="3.20.100.30">
    <property type="entry name" value="VTC, catalytic tunnel domain"/>
    <property type="match status" value="1"/>
</dbReference>
<keyword evidence="3" id="KW-1185">Reference proteome</keyword>
<dbReference type="EMBL" id="JAVIBX010000047">
    <property type="protein sequence ID" value="MDQ8833993.1"/>
    <property type="molecule type" value="Genomic_DNA"/>
</dbReference>
<dbReference type="RefSeq" id="WP_155964910.1">
    <property type="nucleotide sequence ID" value="NZ_AP025332.1"/>
</dbReference>
<dbReference type="SUPFAM" id="SSF55154">
    <property type="entry name" value="CYTH-like phosphatases"/>
    <property type="match status" value="1"/>
</dbReference>
<feature type="domain" description="VTC" evidence="1">
    <location>
        <begin position="12"/>
        <end position="230"/>
    </location>
</feature>
<dbReference type="CDD" id="cd07750">
    <property type="entry name" value="PolyPPase_VTC_like"/>
    <property type="match status" value="1"/>
</dbReference>
<proteinExistence type="predicted"/>
<reference evidence="2 3" key="1">
    <citation type="submission" date="2023-08" db="EMBL/GenBank/DDBJ databases">
        <title>Streptococcus ruminantium-associated sheep mastitis outbreak detected in Italy is distinct from bovine isolates.</title>
        <authorList>
            <person name="Rosa M.N."/>
            <person name="Vezina B."/>
            <person name="Tola S."/>
        </authorList>
    </citation>
    <scope>NUCLEOTIDE SEQUENCE [LARGE SCALE GENOMIC DNA]</scope>
    <source>
        <strain evidence="2 3">OM6730</strain>
    </source>
</reference>
<dbReference type="InterPro" id="IPR042267">
    <property type="entry name" value="VTC_sf"/>
</dbReference>
<dbReference type="InterPro" id="IPR033469">
    <property type="entry name" value="CYTH-like_dom_sf"/>
</dbReference>
<organism evidence="2 3">
    <name type="scientific">Streptococcus ruminantium</name>
    <dbReference type="NCBI Taxonomy" id="1917441"/>
    <lineage>
        <taxon>Bacteria</taxon>
        <taxon>Bacillati</taxon>
        <taxon>Bacillota</taxon>
        <taxon>Bacilli</taxon>
        <taxon>Lactobacillales</taxon>
        <taxon>Streptococcaceae</taxon>
        <taxon>Streptococcus</taxon>
    </lineage>
</organism>
<dbReference type="InterPro" id="IPR018966">
    <property type="entry name" value="VTC_domain"/>
</dbReference>
<comment type="caution">
    <text evidence="2">The sequence shown here is derived from an EMBL/GenBank/DDBJ whole genome shotgun (WGS) entry which is preliminary data.</text>
</comment>
<protein>
    <submittedName>
        <fullName evidence="2">Polyphosphate polymerase domain-containing protein</fullName>
    </submittedName>
</protein>
<evidence type="ECO:0000259" key="1">
    <source>
        <dbReference type="Pfam" id="PF09359"/>
    </source>
</evidence>
<evidence type="ECO:0000313" key="2">
    <source>
        <dbReference type="EMBL" id="MDQ8833993.1"/>
    </source>
</evidence>
<dbReference type="Pfam" id="PF09359">
    <property type="entry name" value="VTC"/>
    <property type="match status" value="1"/>
</dbReference>
<accession>A0ABU1B584</accession>
<dbReference type="Proteomes" id="UP001228446">
    <property type="component" value="Unassembled WGS sequence"/>
</dbReference>
<gene>
    <name evidence="2" type="ORF">RFF62_09460</name>
</gene>
<name>A0ABU1B584_9STRE</name>